<dbReference type="InterPro" id="IPR044738">
    <property type="entry name" value="Atg22"/>
</dbReference>
<evidence type="ECO:0000256" key="9">
    <source>
        <dbReference type="ARBA" id="ARBA00023136"/>
    </source>
</evidence>
<evidence type="ECO:0000313" key="11">
    <source>
        <dbReference type="EMBL" id="KAH9836556.1"/>
    </source>
</evidence>
<dbReference type="InterPro" id="IPR050495">
    <property type="entry name" value="ATG22/LtaA_families"/>
</dbReference>
<dbReference type="PANTHER" id="PTHR23519">
    <property type="entry name" value="AUTOPHAGY-RELATED PROTEIN 22"/>
    <property type="match status" value="1"/>
</dbReference>
<comment type="subcellular location">
    <subcellularLocation>
        <location evidence="1 10">Vacuole membrane</location>
        <topology evidence="1 10">Multi-pass membrane protein</topology>
    </subcellularLocation>
</comment>
<dbReference type="RefSeq" id="XP_047778794.1">
    <property type="nucleotide sequence ID" value="XM_047928291.1"/>
</dbReference>
<proteinExistence type="inferred from homology"/>
<accession>A0ABQ8KFV5</accession>
<evidence type="ECO:0000256" key="4">
    <source>
        <dbReference type="ARBA" id="ARBA00022554"/>
    </source>
</evidence>
<feature type="transmembrane region" description="Helical" evidence="10">
    <location>
        <begin position="176"/>
        <end position="200"/>
    </location>
</feature>
<keyword evidence="5 10" id="KW-0812">Transmembrane</keyword>
<dbReference type="CDD" id="cd17483">
    <property type="entry name" value="MFS_Atg22_like"/>
    <property type="match status" value="1"/>
</dbReference>
<keyword evidence="8 10" id="KW-0072">Autophagy</keyword>
<comment type="caution">
    <text evidence="11">The sequence shown here is derived from an EMBL/GenBank/DDBJ whole genome shotgun (WGS) entry which is preliminary data.</text>
</comment>
<dbReference type="InterPro" id="IPR024671">
    <property type="entry name" value="Atg22-like"/>
</dbReference>
<evidence type="ECO:0000256" key="8">
    <source>
        <dbReference type="ARBA" id="ARBA00023006"/>
    </source>
</evidence>
<gene>
    <name evidence="11" type="ORF">C8Q71DRAFT_867149</name>
</gene>
<evidence type="ECO:0000256" key="10">
    <source>
        <dbReference type="RuleBase" id="RU363073"/>
    </source>
</evidence>
<evidence type="ECO:0000313" key="12">
    <source>
        <dbReference type="Proteomes" id="UP000814176"/>
    </source>
</evidence>
<keyword evidence="12" id="KW-1185">Reference proteome</keyword>
<dbReference type="SUPFAM" id="SSF103473">
    <property type="entry name" value="MFS general substrate transporter"/>
    <property type="match status" value="1"/>
</dbReference>
<feature type="transmembrane region" description="Helical" evidence="10">
    <location>
        <begin position="393"/>
        <end position="412"/>
    </location>
</feature>
<name>A0ABQ8KFV5_9APHY</name>
<feature type="transmembrane region" description="Helical" evidence="10">
    <location>
        <begin position="240"/>
        <end position="262"/>
    </location>
</feature>
<feature type="transmembrane region" description="Helical" evidence="10">
    <location>
        <begin position="362"/>
        <end position="381"/>
    </location>
</feature>
<dbReference type="InterPro" id="IPR036259">
    <property type="entry name" value="MFS_trans_sf"/>
</dbReference>
<evidence type="ECO:0000256" key="2">
    <source>
        <dbReference type="ARBA" id="ARBA00006978"/>
    </source>
</evidence>
<evidence type="ECO:0000256" key="1">
    <source>
        <dbReference type="ARBA" id="ARBA00004128"/>
    </source>
</evidence>
<evidence type="ECO:0000256" key="3">
    <source>
        <dbReference type="ARBA" id="ARBA00022448"/>
    </source>
</evidence>
<keyword evidence="9 10" id="KW-0472">Membrane</keyword>
<reference evidence="11 12" key="1">
    <citation type="journal article" date="2021" name="Environ. Microbiol.">
        <title>Gene family expansions and transcriptome signatures uncover fungal adaptations to wood decay.</title>
        <authorList>
            <person name="Hage H."/>
            <person name="Miyauchi S."/>
            <person name="Viragh M."/>
            <person name="Drula E."/>
            <person name="Min B."/>
            <person name="Chaduli D."/>
            <person name="Navarro D."/>
            <person name="Favel A."/>
            <person name="Norest M."/>
            <person name="Lesage-Meessen L."/>
            <person name="Balint B."/>
            <person name="Merenyi Z."/>
            <person name="de Eugenio L."/>
            <person name="Morin E."/>
            <person name="Martinez A.T."/>
            <person name="Baldrian P."/>
            <person name="Stursova M."/>
            <person name="Martinez M.J."/>
            <person name="Novotny C."/>
            <person name="Magnuson J.K."/>
            <person name="Spatafora J.W."/>
            <person name="Maurice S."/>
            <person name="Pangilinan J."/>
            <person name="Andreopoulos W."/>
            <person name="LaButti K."/>
            <person name="Hundley H."/>
            <person name="Na H."/>
            <person name="Kuo A."/>
            <person name="Barry K."/>
            <person name="Lipzen A."/>
            <person name="Henrissat B."/>
            <person name="Riley R."/>
            <person name="Ahrendt S."/>
            <person name="Nagy L.G."/>
            <person name="Grigoriev I.V."/>
            <person name="Martin F."/>
            <person name="Rosso M.N."/>
        </authorList>
    </citation>
    <scope>NUCLEOTIDE SEQUENCE [LARGE SCALE GENOMIC DNA]</scope>
    <source>
        <strain evidence="11 12">CIRM-BRFM 1785</strain>
    </source>
</reference>
<organism evidence="11 12">
    <name type="scientific">Rhodofomes roseus</name>
    <dbReference type="NCBI Taxonomy" id="34475"/>
    <lineage>
        <taxon>Eukaryota</taxon>
        <taxon>Fungi</taxon>
        <taxon>Dikarya</taxon>
        <taxon>Basidiomycota</taxon>
        <taxon>Agaricomycotina</taxon>
        <taxon>Agaricomycetes</taxon>
        <taxon>Polyporales</taxon>
        <taxon>Rhodofomes</taxon>
    </lineage>
</organism>
<keyword evidence="3 10" id="KW-0813">Transport</keyword>
<feature type="transmembrane region" description="Helical" evidence="10">
    <location>
        <begin position="58"/>
        <end position="80"/>
    </location>
</feature>
<dbReference type="Gene3D" id="1.20.1250.20">
    <property type="entry name" value="MFS general substrate transporter like domains"/>
    <property type="match status" value="1"/>
</dbReference>
<feature type="transmembrane region" description="Helical" evidence="10">
    <location>
        <begin position="112"/>
        <end position="134"/>
    </location>
</feature>
<dbReference type="GeneID" id="72009023"/>
<sequence>MSQPTRAQTTATDVNDKSVAGVNYLSKVPDAMIEVKPVAPANTEEPVVTRKELWSYYLYYNAANGVGPLIYFLILFQSLATSAGWDPSQGPGSTCTNSGQCVLPWGSGTKSVSSIVLVANGISFAIMTVLFTTIGSAADYGTFGRWLLFVVTLFFWGSQFAGMALTKPSRWKVAMIIYIITFVSYGATLVFYAAVFPRLARNTPHARRLRDKLEKQEISREEYELEESLEKNRISNISTWHSFVGFLLVLCLDLAILLPLATNTLVNNYTVVLTNMYSVILGIWWFVFQQPRPGPPLPKGEHYLTVGWKQIWIVLKQWRKLPHTFMYLFAFFLLSDGMNTTSTLVIICQNDQVQFSFLQSTYLSLAQGFAATVSILGFWWIQKYWKISTKKMFAVTNVFTVLIPLWGMIGLWTTKFGFRQTWEFWAYNVVFGLFQGPYYSYAQTMMAELAPPGFDNMFFGLFGLSNRASSLIGPNVIQAIINETQNNWKGFPFLFALCSAACLVIWFGVDVEKGRRDAVAWAEQSLTYVTETSTYVEDSVADSRDSGEKA</sequence>
<dbReference type="Pfam" id="PF11700">
    <property type="entry name" value="ATG22"/>
    <property type="match status" value="1"/>
</dbReference>
<feature type="transmembrane region" description="Helical" evidence="10">
    <location>
        <begin position="325"/>
        <end position="347"/>
    </location>
</feature>
<dbReference type="Proteomes" id="UP000814176">
    <property type="component" value="Unassembled WGS sequence"/>
</dbReference>
<evidence type="ECO:0000256" key="7">
    <source>
        <dbReference type="ARBA" id="ARBA00022989"/>
    </source>
</evidence>
<evidence type="ECO:0000256" key="6">
    <source>
        <dbReference type="ARBA" id="ARBA00022970"/>
    </source>
</evidence>
<keyword evidence="7 10" id="KW-1133">Transmembrane helix</keyword>
<keyword evidence="6 10" id="KW-0029">Amino-acid transport</keyword>
<dbReference type="EMBL" id="JADCUA010000010">
    <property type="protein sequence ID" value="KAH9836556.1"/>
    <property type="molecule type" value="Genomic_DNA"/>
</dbReference>
<comment type="similarity">
    <text evidence="2 10">Belongs to the ATG22 family.</text>
</comment>
<protein>
    <recommendedName>
        <fullName evidence="10">Autophagy-related protein</fullName>
    </recommendedName>
</protein>
<evidence type="ECO:0000256" key="5">
    <source>
        <dbReference type="ARBA" id="ARBA00022692"/>
    </source>
</evidence>
<keyword evidence="4 10" id="KW-0926">Vacuole</keyword>
<feature type="transmembrane region" description="Helical" evidence="10">
    <location>
        <begin position="491"/>
        <end position="509"/>
    </location>
</feature>
<feature type="transmembrane region" description="Helical" evidence="10">
    <location>
        <begin position="268"/>
        <end position="288"/>
    </location>
</feature>
<dbReference type="PANTHER" id="PTHR23519:SF4">
    <property type="entry name" value="AUTOPHAGY-RELATED PROTEIN"/>
    <property type="match status" value="1"/>
</dbReference>
<comment type="function">
    <text evidence="10">Vacuolar effluxer which mediate the efflux of amino acids resulting from autophagic degradation. The release of autophagic amino acids allows the maintenance of protein synthesis and viability during nitrogen starvation.</text>
</comment>
<feature type="transmembrane region" description="Helical" evidence="10">
    <location>
        <begin position="146"/>
        <end position="164"/>
    </location>
</feature>